<name>A0A9C7L9G3_9BACI</name>
<accession>A0A9C7L9G3</accession>
<gene>
    <name evidence="12" type="ORF">NEOCIP111885_00471</name>
</gene>
<feature type="transmembrane region" description="Helical" evidence="9">
    <location>
        <begin position="217"/>
        <end position="235"/>
    </location>
</feature>
<evidence type="ECO:0000256" key="9">
    <source>
        <dbReference type="SAM" id="Phobius"/>
    </source>
</evidence>
<evidence type="ECO:0000256" key="5">
    <source>
        <dbReference type="ARBA" id="ARBA00022741"/>
    </source>
</evidence>
<dbReference type="InterPro" id="IPR011712">
    <property type="entry name" value="Sig_transdc_His_kin_sub3_dim/P"/>
</dbReference>
<feature type="transmembrane region" description="Helical" evidence="9">
    <location>
        <begin position="188"/>
        <end position="205"/>
    </location>
</feature>
<evidence type="ECO:0000256" key="7">
    <source>
        <dbReference type="ARBA" id="ARBA00022840"/>
    </source>
</evidence>
<dbReference type="InterPro" id="IPR003594">
    <property type="entry name" value="HATPase_dom"/>
</dbReference>
<comment type="catalytic activity">
    <reaction evidence="1">
        <text>ATP + protein L-histidine = ADP + protein N-phospho-L-histidine.</text>
        <dbReference type="EC" id="2.7.13.3"/>
    </reaction>
</comment>
<dbReference type="SUPFAM" id="SSF55781">
    <property type="entry name" value="GAF domain-like"/>
    <property type="match status" value="1"/>
</dbReference>
<evidence type="ECO:0000256" key="1">
    <source>
        <dbReference type="ARBA" id="ARBA00000085"/>
    </source>
</evidence>
<dbReference type="SMART" id="SM00387">
    <property type="entry name" value="HATPase_c"/>
    <property type="match status" value="1"/>
</dbReference>
<dbReference type="GO" id="GO:0000155">
    <property type="term" value="F:phosphorelay sensor kinase activity"/>
    <property type="evidence" value="ECO:0007669"/>
    <property type="project" value="InterPro"/>
</dbReference>
<protein>
    <recommendedName>
        <fullName evidence="2">histidine kinase</fullName>
        <ecNumber evidence="2">2.7.13.3</ecNumber>
    </recommendedName>
</protein>
<evidence type="ECO:0000313" key="12">
    <source>
        <dbReference type="EMBL" id="CAG9606783.1"/>
    </source>
</evidence>
<keyword evidence="8" id="KW-0902">Two-component regulatory system</keyword>
<evidence type="ECO:0000313" key="13">
    <source>
        <dbReference type="Proteomes" id="UP000789845"/>
    </source>
</evidence>
<feature type="transmembrane region" description="Helical" evidence="9">
    <location>
        <begin position="13"/>
        <end position="33"/>
    </location>
</feature>
<comment type="caution">
    <text evidence="12">The sequence shown here is derived from an EMBL/GenBank/DDBJ whole genome shotgun (WGS) entry which is preliminary data.</text>
</comment>
<keyword evidence="6" id="KW-0418">Kinase</keyword>
<sequence>MPNTEKLQKKEKMARLSILSISAIGWTAIFYYGFLHLEQPKHISIFILLVLFLAVVEYFPMPVWRGFTTISFPIVYAIYVMQGIEVAVSVYAIIVFISFLLKRRPLRIVFFNPAQLVISLLVANWFSNTFFPLFITDETSRIVAGILHFSFMIFPFYLLNNLIVDIILVLRPQPYTLASWKQKTFQELNSLVISFIYLVLFNVLGNQNRGEIDVISFFFFFSPLVGLALLSSSIVRLRKEKIRLKALFKMSSELNKIMPSKEWLYFLQNSLNEFIDVDASILWICEDGEWKRKFSMGLTTRQNPLSGTTISTFEKMKQITIYHNTKKDSGPCGDCFDKDILSCLYAPLLMEDEIVGMFVFGRSRTRSFNEEDVQSGATLANQLAIVIKTKMLFAEQEKRLILEERNRIARDIHDGVAQSLAGAVMKLETAERKFLKMPDEALKLIQESNVKLRISLKEVRQSIYALRPYPTERVGLMSAMNSRLSLLQKEHPIKVHLETRGSEYPLSPMVEKIIFDIFQESIQNAIKHANASAIDILLSYQSEHILLKVKDNGLGFSLFQAMIQARNHPHFGILQMNESAERIQATLQIDSKEGEGTEINLTVPRMGIEGGSEYDQAYASR</sequence>
<keyword evidence="9" id="KW-0472">Membrane</keyword>
<keyword evidence="7" id="KW-0067">ATP-binding</keyword>
<dbReference type="Gene3D" id="3.30.565.10">
    <property type="entry name" value="Histidine kinase-like ATPase, C-terminal domain"/>
    <property type="match status" value="1"/>
</dbReference>
<dbReference type="InterPro" id="IPR029016">
    <property type="entry name" value="GAF-like_dom_sf"/>
</dbReference>
<dbReference type="Pfam" id="PF07730">
    <property type="entry name" value="HisKA_3"/>
    <property type="match status" value="1"/>
</dbReference>
<feature type="transmembrane region" description="Helical" evidence="9">
    <location>
        <begin position="146"/>
        <end position="168"/>
    </location>
</feature>
<dbReference type="InterPro" id="IPR003018">
    <property type="entry name" value="GAF"/>
</dbReference>
<keyword evidence="3" id="KW-0597">Phosphoprotein</keyword>
<feature type="domain" description="Histidine kinase/HSP90-like ATPase" evidence="11">
    <location>
        <begin position="509"/>
        <end position="607"/>
    </location>
</feature>
<dbReference type="SMART" id="SM00065">
    <property type="entry name" value="GAF"/>
    <property type="match status" value="1"/>
</dbReference>
<evidence type="ECO:0000256" key="8">
    <source>
        <dbReference type="ARBA" id="ARBA00023012"/>
    </source>
</evidence>
<evidence type="ECO:0000256" key="6">
    <source>
        <dbReference type="ARBA" id="ARBA00022777"/>
    </source>
</evidence>
<dbReference type="PANTHER" id="PTHR24421:SF10">
    <property type="entry name" value="NITRATE_NITRITE SENSOR PROTEIN NARQ"/>
    <property type="match status" value="1"/>
</dbReference>
<keyword evidence="13" id="KW-1185">Reference proteome</keyword>
<keyword evidence="9" id="KW-1133">Transmembrane helix</keyword>
<dbReference type="EC" id="2.7.13.3" evidence="2"/>
<dbReference type="RefSeq" id="WP_230495055.1">
    <property type="nucleotide sequence ID" value="NZ_CAKJTG010000002.1"/>
</dbReference>
<dbReference type="CDD" id="cd16917">
    <property type="entry name" value="HATPase_UhpB-NarQ-NarX-like"/>
    <property type="match status" value="1"/>
</dbReference>
<feature type="transmembrane region" description="Helical" evidence="9">
    <location>
        <begin position="76"/>
        <end position="101"/>
    </location>
</feature>
<feature type="domain" description="GAF" evidence="10">
    <location>
        <begin position="259"/>
        <end position="397"/>
    </location>
</feature>
<dbReference type="Pfam" id="PF13185">
    <property type="entry name" value="GAF_2"/>
    <property type="match status" value="1"/>
</dbReference>
<dbReference type="AlphaFoldDB" id="A0A9C7L9G3"/>
<dbReference type="GO" id="GO:0005524">
    <property type="term" value="F:ATP binding"/>
    <property type="evidence" value="ECO:0007669"/>
    <property type="project" value="UniProtKB-KW"/>
</dbReference>
<evidence type="ECO:0000256" key="2">
    <source>
        <dbReference type="ARBA" id="ARBA00012438"/>
    </source>
</evidence>
<keyword evidence="5" id="KW-0547">Nucleotide-binding</keyword>
<dbReference type="Pfam" id="PF02518">
    <property type="entry name" value="HATPase_c"/>
    <property type="match status" value="1"/>
</dbReference>
<evidence type="ECO:0000256" key="4">
    <source>
        <dbReference type="ARBA" id="ARBA00022679"/>
    </source>
</evidence>
<proteinExistence type="predicted"/>
<dbReference type="PANTHER" id="PTHR24421">
    <property type="entry name" value="NITRATE/NITRITE SENSOR PROTEIN NARX-RELATED"/>
    <property type="match status" value="1"/>
</dbReference>
<dbReference type="GO" id="GO:0016020">
    <property type="term" value="C:membrane"/>
    <property type="evidence" value="ECO:0007669"/>
    <property type="project" value="InterPro"/>
</dbReference>
<dbReference type="GO" id="GO:0046983">
    <property type="term" value="F:protein dimerization activity"/>
    <property type="evidence" value="ECO:0007669"/>
    <property type="project" value="InterPro"/>
</dbReference>
<dbReference type="Gene3D" id="3.30.450.40">
    <property type="match status" value="1"/>
</dbReference>
<dbReference type="SUPFAM" id="SSF55874">
    <property type="entry name" value="ATPase domain of HSP90 chaperone/DNA topoisomerase II/histidine kinase"/>
    <property type="match status" value="1"/>
</dbReference>
<evidence type="ECO:0000259" key="10">
    <source>
        <dbReference type="SMART" id="SM00065"/>
    </source>
</evidence>
<dbReference type="InterPro" id="IPR050482">
    <property type="entry name" value="Sensor_HK_TwoCompSys"/>
</dbReference>
<evidence type="ECO:0000256" key="3">
    <source>
        <dbReference type="ARBA" id="ARBA00022553"/>
    </source>
</evidence>
<keyword evidence="9" id="KW-0812">Transmembrane</keyword>
<dbReference type="Gene3D" id="1.20.5.1930">
    <property type="match status" value="1"/>
</dbReference>
<dbReference type="InterPro" id="IPR036890">
    <property type="entry name" value="HATPase_C_sf"/>
</dbReference>
<feature type="transmembrane region" description="Helical" evidence="9">
    <location>
        <begin position="108"/>
        <end position="126"/>
    </location>
</feature>
<evidence type="ECO:0000259" key="11">
    <source>
        <dbReference type="SMART" id="SM00387"/>
    </source>
</evidence>
<dbReference type="Proteomes" id="UP000789845">
    <property type="component" value="Unassembled WGS sequence"/>
</dbReference>
<dbReference type="EMBL" id="CAKJTG010000002">
    <property type="protein sequence ID" value="CAG9606783.1"/>
    <property type="molecule type" value="Genomic_DNA"/>
</dbReference>
<feature type="transmembrane region" description="Helical" evidence="9">
    <location>
        <begin position="45"/>
        <end position="64"/>
    </location>
</feature>
<reference evidence="12" key="1">
    <citation type="submission" date="2021-10" db="EMBL/GenBank/DDBJ databases">
        <authorList>
            <person name="Criscuolo A."/>
        </authorList>
    </citation>
    <scope>NUCLEOTIDE SEQUENCE</scope>
    <source>
        <strain evidence="12">CIP111885</strain>
    </source>
</reference>
<organism evidence="12 13">
    <name type="scientific">Pseudoneobacillus rhizosphaerae</name>
    <dbReference type="NCBI Taxonomy" id="2880968"/>
    <lineage>
        <taxon>Bacteria</taxon>
        <taxon>Bacillati</taxon>
        <taxon>Bacillota</taxon>
        <taxon>Bacilli</taxon>
        <taxon>Bacillales</taxon>
        <taxon>Bacillaceae</taxon>
        <taxon>Pseudoneobacillus</taxon>
    </lineage>
</organism>
<keyword evidence="4" id="KW-0808">Transferase</keyword>